<organism evidence="2 3">
    <name type="scientific">Halteria grandinella</name>
    <dbReference type="NCBI Taxonomy" id="5974"/>
    <lineage>
        <taxon>Eukaryota</taxon>
        <taxon>Sar</taxon>
        <taxon>Alveolata</taxon>
        <taxon>Ciliophora</taxon>
        <taxon>Intramacronucleata</taxon>
        <taxon>Spirotrichea</taxon>
        <taxon>Stichotrichia</taxon>
        <taxon>Sporadotrichida</taxon>
        <taxon>Halteriidae</taxon>
        <taxon>Halteria</taxon>
    </lineage>
</organism>
<proteinExistence type="predicted"/>
<comment type="caution">
    <text evidence="2">The sequence shown here is derived from an EMBL/GenBank/DDBJ whole genome shotgun (WGS) entry which is preliminary data.</text>
</comment>
<keyword evidence="1" id="KW-0732">Signal</keyword>
<evidence type="ECO:0000313" key="2">
    <source>
        <dbReference type="EMBL" id="TNV74626.1"/>
    </source>
</evidence>
<protein>
    <recommendedName>
        <fullName evidence="4">Secreted protein</fullName>
    </recommendedName>
</protein>
<name>A0A8J8NGD2_HALGN</name>
<dbReference type="AlphaFoldDB" id="A0A8J8NGD2"/>
<feature type="signal peptide" evidence="1">
    <location>
        <begin position="1"/>
        <end position="21"/>
    </location>
</feature>
<reference evidence="2" key="1">
    <citation type="submission" date="2019-06" db="EMBL/GenBank/DDBJ databases">
        <authorList>
            <person name="Zheng W."/>
        </authorList>
    </citation>
    <scope>NUCLEOTIDE SEQUENCE</scope>
    <source>
        <strain evidence="2">QDHG01</strain>
    </source>
</reference>
<accession>A0A8J8NGD2</accession>
<keyword evidence="3" id="KW-1185">Reference proteome</keyword>
<evidence type="ECO:0000256" key="1">
    <source>
        <dbReference type="SAM" id="SignalP"/>
    </source>
</evidence>
<sequence>MTFLFFIILQYWQSLWHYTGGNLINNYYINTTQLNESDLRPCWSSFRKPFKPTKRAFSRALLEASATCLNYTC</sequence>
<gene>
    <name evidence="2" type="ORF">FGO68_gene7191</name>
</gene>
<dbReference type="EMBL" id="RRYP01016767">
    <property type="protein sequence ID" value="TNV74626.1"/>
    <property type="molecule type" value="Genomic_DNA"/>
</dbReference>
<evidence type="ECO:0008006" key="4">
    <source>
        <dbReference type="Google" id="ProtNLM"/>
    </source>
</evidence>
<dbReference type="Proteomes" id="UP000785679">
    <property type="component" value="Unassembled WGS sequence"/>
</dbReference>
<feature type="chain" id="PRO_5035297793" description="Secreted protein" evidence="1">
    <location>
        <begin position="22"/>
        <end position="73"/>
    </location>
</feature>
<evidence type="ECO:0000313" key="3">
    <source>
        <dbReference type="Proteomes" id="UP000785679"/>
    </source>
</evidence>